<evidence type="ECO:0000313" key="1">
    <source>
        <dbReference type="EMBL" id="OMJ27921.1"/>
    </source>
</evidence>
<dbReference type="OrthoDB" id="10457605at2759"/>
<dbReference type="AlphaFoldDB" id="A0A1R1YLX8"/>
<gene>
    <name evidence="1" type="ORF">AYI69_g2611</name>
</gene>
<proteinExistence type="predicted"/>
<sequence length="191" mass="22295">MESNRGEDAYQNQSTPHSIVCTQIEECGWSLSVGLLTQQERVSIFKEVWGSDFQRTAHTEGLTRASNNDCCDTNMKVEHLVSRPHSHFNLTNTCHTSKKEHTRFKKRKFSAIDKHEMELDSIEDQRRLIKAQDLSDFAVDCILSSERRVMSRSRYRSIQMRFLYWQISKEINSELSAPHIIKHLAEIHTIE</sequence>
<reference evidence="2" key="1">
    <citation type="submission" date="2017-01" db="EMBL/GenBank/DDBJ databases">
        <authorList>
            <person name="Wang Y."/>
            <person name="White M."/>
            <person name="Kvist S."/>
            <person name="Moncalvo J.-M."/>
        </authorList>
    </citation>
    <scope>NUCLEOTIDE SEQUENCE [LARGE SCALE GENOMIC DNA]</scope>
    <source>
        <strain evidence="2">ID-206-W2</strain>
    </source>
</reference>
<protein>
    <submittedName>
        <fullName evidence="1">Uncharacterized protein</fullName>
    </submittedName>
</protein>
<evidence type="ECO:0000313" key="2">
    <source>
        <dbReference type="Proteomes" id="UP000187429"/>
    </source>
</evidence>
<comment type="caution">
    <text evidence="1">The sequence shown here is derived from an EMBL/GenBank/DDBJ whole genome shotgun (WGS) entry which is preliminary data.</text>
</comment>
<organism evidence="1 2">
    <name type="scientific">Smittium culicis</name>
    <dbReference type="NCBI Taxonomy" id="133412"/>
    <lineage>
        <taxon>Eukaryota</taxon>
        <taxon>Fungi</taxon>
        <taxon>Fungi incertae sedis</taxon>
        <taxon>Zoopagomycota</taxon>
        <taxon>Kickxellomycotina</taxon>
        <taxon>Harpellomycetes</taxon>
        <taxon>Harpellales</taxon>
        <taxon>Legeriomycetaceae</taxon>
        <taxon>Smittium</taxon>
    </lineage>
</organism>
<keyword evidence="2" id="KW-1185">Reference proteome</keyword>
<accession>A0A1R1YLX8</accession>
<dbReference type="Proteomes" id="UP000187429">
    <property type="component" value="Unassembled WGS sequence"/>
</dbReference>
<dbReference type="EMBL" id="LSSM01000769">
    <property type="protein sequence ID" value="OMJ27921.1"/>
    <property type="molecule type" value="Genomic_DNA"/>
</dbReference>
<name>A0A1R1YLX8_9FUNG</name>